<dbReference type="RefSeq" id="WP_160915599.1">
    <property type="nucleotide sequence ID" value="NZ_WMEZ01000004.1"/>
</dbReference>
<sequence length="57" mass="6411">MVFEVNFCTKNEKGDFNTIHSEVILSEGVASCQLIANEIAQTLKVDNIKIFIGDFFE</sequence>
<name>A0A845E5X9_9BACI</name>
<dbReference type="AlphaFoldDB" id="A0A845E5X9"/>
<evidence type="ECO:0000313" key="1">
    <source>
        <dbReference type="EMBL" id="MYL50282.1"/>
    </source>
</evidence>
<dbReference type="EMBL" id="WMEZ01000004">
    <property type="protein sequence ID" value="MYL50282.1"/>
    <property type="molecule type" value="Genomic_DNA"/>
</dbReference>
<protein>
    <submittedName>
        <fullName evidence="1">Uncharacterized protein</fullName>
    </submittedName>
</protein>
<reference evidence="1 2" key="1">
    <citation type="submission" date="2019-11" db="EMBL/GenBank/DDBJ databases">
        <title>Genome sequences of 17 halophilic strains isolated from different environments.</title>
        <authorList>
            <person name="Furrow R.E."/>
        </authorList>
    </citation>
    <scope>NUCLEOTIDE SEQUENCE [LARGE SCALE GENOMIC DNA]</scope>
    <source>
        <strain evidence="1 2">22505_10_Sand</strain>
    </source>
</reference>
<accession>A0A845E5X9</accession>
<dbReference type="Proteomes" id="UP000447393">
    <property type="component" value="Unassembled WGS sequence"/>
</dbReference>
<comment type="caution">
    <text evidence="1">The sequence shown here is derived from an EMBL/GenBank/DDBJ whole genome shotgun (WGS) entry which is preliminary data.</text>
</comment>
<proteinExistence type="predicted"/>
<organism evidence="1 2">
    <name type="scientific">Halobacillus litoralis</name>
    <dbReference type="NCBI Taxonomy" id="45668"/>
    <lineage>
        <taxon>Bacteria</taxon>
        <taxon>Bacillati</taxon>
        <taxon>Bacillota</taxon>
        <taxon>Bacilli</taxon>
        <taxon>Bacillales</taxon>
        <taxon>Bacillaceae</taxon>
        <taxon>Halobacillus</taxon>
    </lineage>
</organism>
<evidence type="ECO:0000313" key="2">
    <source>
        <dbReference type="Proteomes" id="UP000447393"/>
    </source>
</evidence>
<gene>
    <name evidence="1" type="ORF">GLV98_12360</name>
</gene>